<evidence type="ECO:0000313" key="2">
    <source>
        <dbReference type="EMBL" id="WXB01255.1"/>
    </source>
</evidence>
<organism evidence="2 3">
    <name type="scientific">Pendulispora rubella</name>
    <dbReference type="NCBI Taxonomy" id="2741070"/>
    <lineage>
        <taxon>Bacteria</taxon>
        <taxon>Pseudomonadati</taxon>
        <taxon>Myxococcota</taxon>
        <taxon>Myxococcia</taxon>
        <taxon>Myxococcales</taxon>
        <taxon>Sorangiineae</taxon>
        <taxon>Pendulisporaceae</taxon>
        <taxon>Pendulispora</taxon>
    </lineage>
</organism>
<keyword evidence="3" id="KW-1185">Reference proteome</keyword>
<keyword evidence="1" id="KW-0812">Transmembrane</keyword>
<dbReference type="RefSeq" id="WP_394830866.1">
    <property type="nucleotide sequence ID" value="NZ_CP089929.1"/>
</dbReference>
<protein>
    <submittedName>
        <fullName evidence="2">Uncharacterized protein</fullName>
    </submittedName>
</protein>
<keyword evidence="1" id="KW-1133">Transmembrane helix</keyword>
<proteinExistence type="predicted"/>
<dbReference type="EMBL" id="CP089983">
    <property type="protein sequence ID" value="WXB01255.1"/>
    <property type="molecule type" value="Genomic_DNA"/>
</dbReference>
<accession>A0ABZ2KT71</accession>
<evidence type="ECO:0000256" key="1">
    <source>
        <dbReference type="SAM" id="Phobius"/>
    </source>
</evidence>
<keyword evidence="1" id="KW-0472">Membrane</keyword>
<evidence type="ECO:0000313" key="3">
    <source>
        <dbReference type="Proteomes" id="UP001374803"/>
    </source>
</evidence>
<gene>
    <name evidence="2" type="ORF">LVJ94_30590</name>
</gene>
<dbReference type="Proteomes" id="UP001374803">
    <property type="component" value="Chromosome"/>
</dbReference>
<sequence>MSKQLTKIGLAWFGTVGIGAVSVGVLVAACYNPPDKNTQTTTDQDVAAGKCAATPGGFPSPNCDNSDNLCEQTGCTTIPEATCGSTSTCMPLSNNTGKSTIDLRIRKLNVVAPPPLADNIIRSTVLNPNIDLNEPQCTEKGAGSFNWLFRVERTAGTDTGKLETGGAPPSPDPRGKGFCFYNHKAGDIQVNSAKADVTFTGDTFTSGAIEKLNVPIFLRGDVKNVIILPLSDVIIQNVTLSENNNCVGRFDLKALDESCGEDPSVCTKWKTAAALGGYITLEEADKVDVVDLTQSLCVLLTKADGGSDAKGIKRCPRDADNKLNLNDAQKGDYCSNPKGPGGCRDSFWLTATFAASAVTINDGAGVVECNP</sequence>
<feature type="transmembrane region" description="Helical" evidence="1">
    <location>
        <begin position="9"/>
        <end position="29"/>
    </location>
</feature>
<dbReference type="PROSITE" id="PS51257">
    <property type="entry name" value="PROKAR_LIPOPROTEIN"/>
    <property type="match status" value="1"/>
</dbReference>
<name>A0ABZ2KT71_9BACT</name>
<reference evidence="2" key="1">
    <citation type="submission" date="2021-12" db="EMBL/GenBank/DDBJ databases">
        <title>Discovery of the Pendulisporaceae a myxobacterial family with distinct sporulation behavior and unique specialized metabolism.</title>
        <authorList>
            <person name="Garcia R."/>
            <person name="Popoff A."/>
            <person name="Bader C.D."/>
            <person name="Loehr J."/>
            <person name="Walesch S."/>
            <person name="Walt C."/>
            <person name="Boldt J."/>
            <person name="Bunk B."/>
            <person name="Haeckl F.J.F.P.J."/>
            <person name="Gunesch A.P."/>
            <person name="Birkelbach J."/>
            <person name="Nuebel U."/>
            <person name="Pietschmann T."/>
            <person name="Bach T."/>
            <person name="Mueller R."/>
        </authorList>
    </citation>
    <scope>NUCLEOTIDE SEQUENCE</scope>
    <source>
        <strain evidence="2">MSr11367</strain>
    </source>
</reference>